<keyword evidence="3 6" id="KW-0255">Endonuclease</keyword>
<protein>
    <recommendedName>
        <fullName evidence="6 7">Ribonuclease P protein component</fullName>
        <shortName evidence="6">RNase P protein</shortName>
        <shortName evidence="6">RNaseP protein</shortName>
        <ecNumber evidence="6 7">3.1.26.5</ecNumber>
    </recommendedName>
    <alternativeName>
        <fullName evidence="6">Protein C5</fullName>
    </alternativeName>
</protein>
<gene>
    <name evidence="6" type="primary">rnpA</name>
    <name evidence="8" type="ORF">A3A63_02800</name>
</gene>
<comment type="catalytic activity">
    <reaction evidence="6">
        <text>Endonucleolytic cleavage of RNA, removing 5'-extranucleotides from tRNA precursor.</text>
        <dbReference type="EC" id="3.1.26.5"/>
    </reaction>
</comment>
<evidence type="ECO:0000313" key="8">
    <source>
        <dbReference type="EMBL" id="OGG29916.1"/>
    </source>
</evidence>
<accession>A0A1F6AZ15</accession>
<dbReference type="HAMAP" id="MF_00227">
    <property type="entry name" value="RNase_P"/>
    <property type="match status" value="1"/>
</dbReference>
<reference evidence="8 9" key="1">
    <citation type="journal article" date="2016" name="Nat. Commun.">
        <title>Thousands of microbial genomes shed light on interconnected biogeochemical processes in an aquifer system.</title>
        <authorList>
            <person name="Anantharaman K."/>
            <person name="Brown C.T."/>
            <person name="Hug L.A."/>
            <person name="Sharon I."/>
            <person name="Castelle C.J."/>
            <person name="Probst A.J."/>
            <person name="Thomas B.C."/>
            <person name="Singh A."/>
            <person name="Wilkins M.J."/>
            <person name="Karaoz U."/>
            <person name="Brodie E.L."/>
            <person name="Williams K.H."/>
            <person name="Hubbard S.S."/>
            <person name="Banfield J.F."/>
        </authorList>
    </citation>
    <scope>NUCLEOTIDE SEQUENCE [LARGE SCALE GENOMIC DNA]</scope>
</reference>
<dbReference type="PANTHER" id="PTHR33992">
    <property type="entry name" value="RIBONUCLEASE P PROTEIN COMPONENT"/>
    <property type="match status" value="1"/>
</dbReference>
<evidence type="ECO:0000256" key="1">
    <source>
        <dbReference type="ARBA" id="ARBA00022694"/>
    </source>
</evidence>
<dbReference type="Gene3D" id="3.30.230.10">
    <property type="match status" value="1"/>
</dbReference>
<dbReference type="InterPro" id="IPR020568">
    <property type="entry name" value="Ribosomal_Su5_D2-typ_SF"/>
</dbReference>
<dbReference type="SUPFAM" id="SSF54211">
    <property type="entry name" value="Ribosomal protein S5 domain 2-like"/>
    <property type="match status" value="1"/>
</dbReference>
<comment type="function">
    <text evidence="6">RNaseP catalyzes the removal of the 5'-leader sequence from pre-tRNA to produce the mature 5'-terminus. It can also cleave other RNA substrates such as 4.5S RNA. The protein component plays an auxiliary but essential role in vivo by binding to the 5'-leader sequence and broadening the substrate specificity of the ribozyme.</text>
</comment>
<dbReference type="AlphaFoldDB" id="A0A1F6AZ15"/>
<proteinExistence type="inferred from homology"/>
<evidence type="ECO:0000313" key="9">
    <source>
        <dbReference type="Proteomes" id="UP000176450"/>
    </source>
</evidence>
<keyword evidence="5 6" id="KW-0694">RNA-binding</keyword>
<dbReference type="EC" id="3.1.26.5" evidence="6 7"/>
<keyword evidence="1 6" id="KW-0819">tRNA processing</keyword>
<sequence>MLPRSHRLPSPDIDHVLRFGKRIPGELFQLIIAPNSSVDSGNLRSRFAFIVSTKVDKRATHRNRIRRLLSESVRLRMESIKPGYDCVFIAKKPFGDVGIGEVEKMVVEMLSKAHLLSHEL</sequence>
<dbReference type="GO" id="GO:0004526">
    <property type="term" value="F:ribonuclease P activity"/>
    <property type="evidence" value="ECO:0007669"/>
    <property type="project" value="UniProtKB-UniRule"/>
</dbReference>
<evidence type="ECO:0000256" key="4">
    <source>
        <dbReference type="ARBA" id="ARBA00022801"/>
    </source>
</evidence>
<dbReference type="GO" id="GO:0042781">
    <property type="term" value="F:3'-tRNA processing endoribonuclease activity"/>
    <property type="evidence" value="ECO:0007669"/>
    <property type="project" value="TreeGrafter"/>
</dbReference>
<evidence type="ECO:0000256" key="6">
    <source>
        <dbReference type="HAMAP-Rule" id="MF_00227"/>
    </source>
</evidence>
<organism evidence="8 9">
    <name type="scientific">Candidatus Gottesmanbacteria bacterium RIFCSPLOWO2_01_FULL_46_9</name>
    <dbReference type="NCBI Taxonomy" id="1798394"/>
    <lineage>
        <taxon>Bacteria</taxon>
        <taxon>Candidatus Gottesmaniibacteriota</taxon>
    </lineage>
</organism>
<evidence type="ECO:0000256" key="3">
    <source>
        <dbReference type="ARBA" id="ARBA00022759"/>
    </source>
</evidence>
<comment type="similarity">
    <text evidence="6">Belongs to the RnpA family.</text>
</comment>
<dbReference type="NCBIfam" id="TIGR00188">
    <property type="entry name" value="rnpA"/>
    <property type="match status" value="1"/>
</dbReference>
<name>A0A1F6AZ15_9BACT</name>
<keyword evidence="4 6" id="KW-0378">Hydrolase</keyword>
<evidence type="ECO:0000256" key="5">
    <source>
        <dbReference type="ARBA" id="ARBA00022884"/>
    </source>
</evidence>
<evidence type="ECO:0000256" key="7">
    <source>
        <dbReference type="NCBIfam" id="TIGR00188"/>
    </source>
</evidence>
<dbReference type="InterPro" id="IPR014721">
    <property type="entry name" value="Ribsml_uS5_D2-typ_fold_subgr"/>
</dbReference>
<keyword evidence="2 6" id="KW-0540">Nuclease</keyword>
<evidence type="ECO:0000256" key="2">
    <source>
        <dbReference type="ARBA" id="ARBA00022722"/>
    </source>
</evidence>
<comment type="subunit">
    <text evidence="6">Consists of a catalytic RNA component (M1 or rnpB) and a protein subunit.</text>
</comment>
<dbReference type="Proteomes" id="UP000176450">
    <property type="component" value="Unassembled WGS sequence"/>
</dbReference>
<dbReference type="GO" id="GO:0000049">
    <property type="term" value="F:tRNA binding"/>
    <property type="evidence" value="ECO:0007669"/>
    <property type="project" value="UniProtKB-UniRule"/>
</dbReference>
<dbReference type="InterPro" id="IPR000100">
    <property type="entry name" value="RNase_P"/>
</dbReference>
<dbReference type="EMBL" id="MFJX01000052">
    <property type="protein sequence ID" value="OGG29916.1"/>
    <property type="molecule type" value="Genomic_DNA"/>
</dbReference>
<comment type="caution">
    <text evidence="8">The sequence shown here is derived from an EMBL/GenBank/DDBJ whole genome shotgun (WGS) entry which is preliminary data.</text>
</comment>
<dbReference type="Pfam" id="PF00825">
    <property type="entry name" value="Ribonuclease_P"/>
    <property type="match status" value="1"/>
</dbReference>
<dbReference type="GO" id="GO:0030677">
    <property type="term" value="C:ribonuclease P complex"/>
    <property type="evidence" value="ECO:0007669"/>
    <property type="project" value="TreeGrafter"/>
</dbReference>
<dbReference type="GO" id="GO:0001682">
    <property type="term" value="P:tRNA 5'-leader removal"/>
    <property type="evidence" value="ECO:0007669"/>
    <property type="project" value="UniProtKB-UniRule"/>
</dbReference>
<dbReference type="PANTHER" id="PTHR33992:SF1">
    <property type="entry name" value="RIBONUCLEASE P PROTEIN COMPONENT"/>
    <property type="match status" value="1"/>
</dbReference>